<gene>
    <name evidence="9" type="ORF">CBOVIS_LOCUS10374</name>
</gene>
<dbReference type="InterPro" id="IPR044063">
    <property type="entry name" value="ZF_RING_GID"/>
</dbReference>
<proteinExistence type="predicted"/>
<feature type="domain" description="RING-Gid-type" evidence="8">
    <location>
        <begin position="316"/>
        <end position="385"/>
    </location>
</feature>
<comment type="subcellular location">
    <subcellularLocation>
        <location evidence="1">Cytoplasm</location>
    </subcellularLocation>
</comment>
<dbReference type="SMART" id="SM00992">
    <property type="entry name" value="YccV-like"/>
    <property type="match status" value="1"/>
</dbReference>
<dbReference type="Gene3D" id="2.30.30.390">
    <property type="entry name" value="Hemimethylated DNA-binding domain"/>
    <property type="match status" value="1"/>
</dbReference>
<dbReference type="GO" id="GO:0008270">
    <property type="term" value="F:zinc ion binding"/>
    <property type="evidence" value="ECO:0007669"/>
    <property type="project" value="UniProtKB-KW"/>
</dbReference>
<evidence type="ECO:0000313" key="9">
    <source>
        <dbReference type="EMBL" id="CAB3408615.1"/>
    </source>
</evidence>
<dbReference type="PROSITE" id="PS50897">
    <property type="entry name" value="CTLH"/>
    <property type="match status" value="1"/>
</dbReference>
<name>A0A8S1F8J2_9PELO</name>
<dbReference type="Proteomes" id="UP000494206">
    <property type="component" value="Unassembled WGS sequence"/>
</dbReference>
<dbReference type="PANTHER" id="PTHR12170:SF2">
    <property type="entry name" value="E3 UBIQUITIN-PROTEIN TRANSFERASE MAEA"/>
    <property type="match status" value="1"/>
</dbReference>
<dbReference type="AlphaFoldDB" id="A0A8S1F8J2"/>
<evidence type="ECO:0000256" key="4">
    <source>
        <dbReference type="ARBA" id="ARBA00022771"/>
    </source>
</evidence>
<dbReference type="Pfam" id="PF10607">
    <property type="entry name" value="CTLH"/>
    <property type="match status" value="1"/>
</dbReference>
<evidence type="ECO:0000256" key="5">
    <source>
        <dbReference type="ARBA" id="ARBA00022833"/>
    </source>
</evidence>
<dbReference type="GO" id="GO:0005737">
    <property type="term" value="C:cytoplasm"/>
    <property type="evidence" value="ECO:0007669"/>
    <property type="project" value="UniProtKB-SubCell"/>
</dbReference>
<dbReference type="PROSITE" id="PS51867">
    <property type="entry name" value="ZF_RING_GID"/>
    <property type="match status" value="1"/>
</dbReference>
<dbReference type="GO" id="GO:0034657">
    <property type="term" value="C:GID complex"/>
    <property type="evidence" value="ECO:0007669"/>
    <property type="project" value="TreeGrafter"/>
</dbReference>
<keyword evidence="3" id="KW-0479">Metal-binding</keyword>
<dbReference type="GO" id="GO:0005634">
    <property type="term" value="C:nucleus"/>
    <property type="evidence" value="ECO:0007669"/>
    <property type="project" value="TreeGrafter"/>
</dbReference>
<evidence type="ECO:0008006" key="11">
    <source>
        <dbReference type="Google" id="ProtNLM"/>
    </source>
</evidence>
<feature type="domain" description="CTLH" evidence="7">
    <location>
        <begin position="161"/>
        <end position="217"/>
    </location>
</feature>
<comment type="caution">
    <text evidence="9">The sequence shown here is derived from an EMBL/GenBank/DDBJ whole genome shotgun (WGS) entry which is preliminary data.</text>
</comment>
<evidence type="ECO:0000256" key="6">
    <source>
        <dbReference type="PROSITE-ProRule" id="PRU01215"/>
    </source>
</evidence>
<dbReference type="InterPro" id="IPR011722">
    <property type="entry name" value="Hemimethylated_DNA-bd_dom"/>
</dbReference>
<evidence type="ECO:0000256" key="1">
    <source>
        <dbReference type="ARBA" id="ARBA00004496"/>
    </source>
</evidence>
<keyword evidence="5" id="KW-0862">Zinc</keyword>
<dbReference type="GO" id="GO:0003677">
    <property type="term" value="F:DNA binding"/>
    <property type="evidence" value="ECO:0007669"/>
    <property type="project" value="InterPro"/>
</dbReference>
<dbReference type="InterPro" id="IPR024964">
    <property type="entry name" value="CTLH/CRA"/>
</dbReference>
<protein>
    <recommendedName>
        <fullName evidence="11">Macrophage erythroblast attacher</fullName>
    </recommendedName>
</protein>
<evidence type="ECO:0000256" key="2">
    <source>
        <dbReference type="ARBA" id="ARBA00022490"/>
    </source>
</evidence>
<dbReference type="SMART" id="SM00668">
    <property type="entry name" value="CTLH"/>
    <property type="match status" value="1"/>
</dbReference>
<dbReference type="SUPFAM" id="SSF141255">
    <property type="entry name" value="YccV-like"/>
    <property type="match status" value="1"/>
</dbReference>
<dbReference type="InterPro" id="IPR006595">
    <property type="entry name" value="CTLH_C"/>
</dbReference>
<dbReference type="OrthoDB" id="1933455at2759"/>
<sequence>MSSDEAEDDVLEHCTLRIPYEELNRCYRTGHKNIERSLAKIQRVGNAIKERLSGSNEPVSKEQIRKAYRTLRGLVEEAREVYKSVPEDEMKCMDVLRQRVVYLQEETAATNSTRLIDVKKSKSSRAMRHAIWYLLRIGQVEMARKIAERYNVAHMIDIDLFAQLKEIRSALLAGNTTPCVEWLESHRSKLRRMGSRIEVDIRIEELIDLINQNHTADAIAYIKKYIAPCMKNNDDQEVKKLIGMILTPEQNCPKYTTEEEIAERWRKCEEMFVAEFYRLYQLCTQSVFSITMQCGLAAHKTPSCCLDQRKRSEVKCPVCNPLCWPIAADLPNAHVTQSTILCTKTGEICDDTENAPYLFPSGHVYGKKVLQEQMREDNMVLCPESNKLCNTTYLHQVHTTLNTICTVGQYVRSRAPSVQFRVGDVIIHKKFGYRAIIIGWDEKAIAPAEFIAKVHDGNEQFTNNPNYAVLIDMRDRITPQIGYIVQENVEKTTGQVLHTLRDQFFERFDENENRYIMRPFLRRSYPDD</sequence>
<dbReference type="Pfam" id="PF08755">
    <property type="entry name" value="YccV-like"/>
    <property type="match status" value="1"/>
</dbReference>
<dbReference type="NCBIfam" id="TIGR02097">
    <property type="entry name" value="yccV"/>
    <property type="match status" value="1"/>
</dbReference>
<feature type="zinc finger region" description="RING-Gid-type" evidence="6">
    <location>
        <begin position="316"/>
        <end position="385"/>
    </location>
</feature>
<dbReference type="InterPro" id="IPR045098">
    <property type="entry name" value="Fyv10_fam"/>
</dbReference>
<evidence type="ECO:0000313" key="10">
    <source>
        <dbReference type="Proteomes" id="UP000494206"/>
    </source>
</evidence>
<evidence type="ECO:0000259" key="7">
    <source>
        <dbReference type="PROSITE" id="PS50897"/>
    </source>
</evidence>
<organism evidence="9 10">
    <name type="scientific">Caenorhabditis bovis</name>
    <dbReference type="NCBI Taxonomy" id="2654633"/>
    <lineage>
        <taxon>Eukaryota</taxon>
        <taxon>Metazoa</taxon>
        <taxon>Ecdysozoa</taxon>
        <taxon>Nematoda</taxon>
        <taxon>Chromadorea</taxon>
        <taxon>Rhabditida</taxon>
        <taxon>Rhabditina</taxon>
        <taxon>Rhabditomorpha</taxon>
        <taxon>Rhabditoidea</taxon>
        <taxon>Rhabditidae</taxon>
        <taxon>Peloderinae</taxon>
        <taxon>Caenorhabditis</taxon>
    </lineage>
</organism>
<keyword evidence="2" id="KW-0963">Cytoplasm</keyword>
<keyword evidence="10" id="KW-1185">Reference proteome</keyword>
<evidence type="ECO:0000259" key="8">
    <source>
        <dbReference type="PROSITE" id="PS51867"/>
    </source>
</evidence>
<keyword evidence="4 6" id="KW-0863">Zinc-finger</keyword>
<dbReference type="InterPro" id="IPR036623">
    <property type="entry name" value="Hemimethylated_DNA-bd_sf"/>
</dbReference>
<reference evidence="9 10" key="1">
    <citation type="submission" date="2020-04" db="EMBL/GenBank/DDBJ databases">
        <authorList>
            <person name="Laetsch R D."/>
            <person name="Stevens L."/>
            <person name="Kumar S."/>
            <person name="Blaxter L. M."/>
        </authorList>
    </citation>
    <scope>NUCLEOTIDE SEQUENCE [LARGE SCALE GENOMIC DNA]</scope>
</reference>
<accession>A0A8S1F8J2</accession>
<dbReference type="EMBL" id="CADEPM010000007">
    <property type="protein sequence ID" value="CAB3408615.1"/>
    <property type="molecule type" value="Genomic_DNA"/>
</dbReference>
<dbReference type="GO" id="GO:0043161">
    <property type="term" value="P:proteasome-mediated ubiquitin-dependent protein catabolic process"/>
    <property type="evidence" value="ECO:0007669"/>
    <property type="project" value="InterPro"/>
</dbReference>
<dbReference type="GO" id="GO:0061630">
    <property type="term" value="F:ubiquitin protein ligase activity"/>
    <property type="evidence" value="ECO:0007669"/>
    <property type="project" value="InterPro"/>
</dbReference>
<evidence type="ECO:0000256" key="3">
    <source>
        <dbReference type="ARBA" id="ARBA00022723"/>
    </source>
</evidence>
<dbReference type="PANTHER" id="PTHR12170">
    <property type="entry name" value="MACROPHAGE ERYTHROBLAST ATTACHER-RELATED"/>
    <property type="match status" value="1"/>
</dbReference>